<keyword evidence="3" id="KW-1185">Reference proteome</keyword>
<protein>
    <submittedName>
        <fullName evidence="2">Uncharacterized protein</fullName>
    </submittedName>
</protein>
<name>A0A6A6RTQ9_9PLEO</name>
<sequence length="153" mass="16430">MPGGPAAGRRLEERRPAPSTQAAGRRLREVAAPAPVQLCCSARLPVSRAPRRSCHLRLATRADSVLFHIDFTSNTRGGGPASSRQWSGTCFVHSRRALRAGIIDRPPLGGWSWAGPLVVDVASRRLVRTSLPPTPCLTSLSLLARPPQLRCAA</sequence>
<reference evidence="2" key="1">
    <citation type="journal article" date="2020" name="Stud. Mycol.">
        <title>101 Dothideomycetes genomes: a test case for predicting lifestyles and emergence of pathogens.</title>
        <authorList>
            <person name="Haridas S."/>
            <person name="Albert R."/>
            <person name="Binder M."/>
            <person name="Bloem J."/>
            <person name="Labutti K."/>
            <person name="Salamov A."/>
            <person name="Andreopoulos B."/>
            <person name="Baker S."/>
            <person name="Barry K."/>
            <person name="Bills G."/>
            <person name="Bluhm B."/>
            <person name="Cannon C."/>
            <person name="Castanera R."/>
            <person name="Culley D."/>
            <person name="Daum C."/>
            <person name="Ezra D."/>
            <person name="Gonzalez J."/>
            <person name="Henrissat B."/>
            <person name="Kuo A."/>
            <person name="Liang C."/>
            <person name="Lipzen A."/>
            <person name="Lutzoni F."/>
            <person name="Magnuson J."/>
            <person name="Mondo S."/>
            <person name="Nolan M."/>
            <person name="Ohm R."/>
            <person name="Pangilinan J."/>
            <person name="Park H.-J."/>
            <person name="Ramirez L."/>
            <person name="Alfaro M."/>
            <person name="Sun H."/>
            <person name="Tritt A."/>
            <person name="Yoshinaga Y."/>
            <person name="Zwiers L.-H."/>
            <person name="Turgeon B."/>
            <person name="Goodwin S."/>
            <person name="Spatafora J."/>
            <person name="Crous P."/>
            <person name="Grigoriev I."/>
        </authorList>
    </citation>
    <scope>NUCLEOTIDE SEQUENCE</scope>
    <source>
        <strain evidence="2">CBS 473.64</strain>
    </source>
</reference>
<feature type="region of interest" description="Disordered" evidence="1">
    <location>
        <begin position="1"/>
        <end position="26"/>
    </location>
</feature>
<accession>A0A6A6RTQ9</accession>
<dbReference type="AlphaFoldDB" id="A0A6A6RTQ9"/>
<dbReference type="EMBL" id="MU006788">
    <property type="protein sequence ID" value="KAF2638979.1"/>
    <property type="molecule type" value="Genomic_DNA"/>
</dbReference>
<evidence type="ECO:0000256" key="1">
    <source>
        <dbReference type="SAM" id="MobiDB-lite"/>
    </source>
</evidence>
<gene>
    <name evidence="2" type="ORF">P280DRAFT_68195</name>
</gene>
<organism evidence="2 3">
    <name type="scientific">Massarina eburnea CBS 473.64</name>
    <dbReference type="NCBI Taxonomy" id="1395130"/>
    <lineage>
        <taxon>Eukaryota</taxon>
        <taxon>Fungi</taxon>
        <taxon>Dikarya</taxon>
        <taxon>Ascomycota</taxon>
        <taxon>Pezizomycotina</taxon>
        <taxon>Dothideomycetes</taxon>
        <taxon>Pleosporomycetidae</taxon>
        <taxon>Pleosporales</taxon>
        <taxon>Massarineae</taxon>
        <taxon>Massarinaceae</taxon>
        <taxon>Massarina</taxon>
    </lineage>
</organism>
<proteinExistence type="predicted"/>
<evidence type="ECO:0000313" key="2">
    <source>
        <dbReference type="EMBL" id="KAF2638979.1"/>
    </source>
</evidence>
<evidence type="ECO:0000313" key="3">
    <source>
        <dbReference type="Proteomes" id="UP000799753"/>
    </source>
</evidence>
<dbReference type="Proteomes" id="UP000799753">
    <property type="component" value="Unassembled WGS sequence"/>
</dbReference>